<accession>A0ABW0LHL0</accession>
<protein>
    <submittedName>
        <fullName evidence="2">DUF1360 domain-containing protein</fullName>
    </submittedName>
</protein>
<feature type="transmembrane region" description="Helical" evidence="1">
    <location>
        <begin position="6"/>
        <end position="23"/>
    </location>
</feature>
<dbReference type="Proteomes" id="UP001596147">
    <property type="component" value="Unassembled WGS sequence"/>
</dbReference>
<dbReference type="InterPro" id="IPR010773">
    <property type="entry name" value="Mycophage_PG1_Gp7"/>
</dbReference>
<feature type="transmembrane region" description="Helical" evidence="1">
    <location>
        <begin position="91"/>
        <end position="112"/>
    </location>
</feature>
<evidence type="ECO:0000313" key="2">
    <source>
        <dbReference type="EMBL" id="MFC5463981.1"/>
    </source>
</evidence>
<dbReference type="RefSeq" id="WP_382348030.1">
    <property type="nucleotide sequence ID" value="NZ_JBHSMC010000001.1"/>
</dbReference>
<comment type="caution">
    <text evidence="2">The sequence shown here is derived from an EMBL/GenBank/DDBJ whole genome shotgun (WGS) entry which is preliminary data.</text>
</comment>
<evidence type="ECO:0000313" key="3">
    <source>
        <dbReference type="Proteomes" id="UP001596147"/>
    </source>
</evidence>
<sequence>MDISWLQLVLIVLAVFRITRLIVYDQITAFIRAPFMEEYEEEMEGGETEVYLIPRSKGIRGWIGELLSCYWCTGVWVAIAVFILWKFNPNIAEPVILIFAFAGGAAIIETIIQRILSD</sequence>
<dbReference type="EMBL" id="JBHSMC010000001">
    <property type="protein sequence ID" value="MFC5463981.1"/>
    <property type="molecule type" value="Genomic_DNA"/>
</dbReference>
<keyword evidence="1" id="KW-1133">Transmembrane helix</keyword>
<evidence type="ECO:0000256" key="1">
    <source>
        <dbReference type="SAM" id="Phobius"/>
    </source>
</evidence>
<keyword evidence="1" id="KW-0472">Membrane</keyword>
<gene>
    <name evidence="2" type="ORF">ACFPM4_04310</name>
</gene>
<feature type="transmembrane region" description="Helical" evidence="1">
    <location>
        <begin position="62"/>
        <end position="85"/>
    </location>
</feature>
<reference evidence="3" key="1">
    <citation type="journal article" date="2019" name="Int. J. Syst. Evol. Microbiol.">
        <title>The Global Catalogue of Microorganisms (GCM) 10K type strain sequencing project: providing services to taxonomists for standard genome sequencing and annotation.</title>
        <authorList>
            <consortium name="The Broad Institute Genomics Platform"/>
            <consortium name="The Broad Institute Genome Sequencing Center for Infectious Disease"/>
            <person name="Wu L."/>
            <person name="Ma J."/>
        </authorList>
    </citation>
    <scope>NUCLEOTIDE SEQUENCE [LARGE SCALE GENOMIC DNA]</scope>
    <source>
        <strain evidence="3">CGMCC 1.12237</strain>
    </source>
</reference>
<organism evidence="2 3">
    <name type="scientific">Lederbergia graminis</name>
    <dbReference type="NCBI Taxonomy" id="735518"/>
    <lineage>
        <taxon>Bacteria</taxon>
        <taxon>Bacillati</taxon>
        <taxon>Bacillota</taxon>
        <taxon>Bacilli</taxon>
        <taxon>Bacillales</taxon>
        <taxon>Bacillaceae</taxon>
        <taxon>Lederbergia</taxon>
    </lineage>
</organism>
<name>A0ABW0LHL0_9BACI</name>
<keyword evidence="1" id="KW-0812">Transmembrane</keyword>
<proteinExistence type="predicted"/>
<dbReference type="Pfam" id="PF07098">
    <property type="entry name" value="DUF1360"/>
    <property type="match status" value="1"/>
</dbReference>
<keyword evidence="3" id="KW-1185">Reference proteome</keyword>